<dbReference type="SUPFAM" id="SSF53613">
    <property type="entry name" value="Ribokinase-like"/>
    <property type="match status" value="1"/>
</dbReference>
<feature type="binding site" evidence="18">
    <location>
        <position position="123"/>
    </location>
    <ligand>
        <name>K(+)</name>
        <dbReference type="ChEBI" id="CHEBI:29103"/>
    </ligand>
</feature>
<feature type="binding site" evidence="18">
    <location>
        <begin position="127"/>
        <end position="133"/>
    </location>
    <ligand>
        <name>(6S)-NADPHX</name>
        <dbReference type="ChEBI" id="CHEBI:64076"/>
    </ligand>
</feature>
<dbReference type="HAMAP" id="MF_01966">
    <property type="entry name" value="NADHX_epimerase"/>
    <property type="match status" value="1"/>
</dbReference>
<comment type="catalytic activity">
    <reaction evidence="2 18 19">
        <text>(6R)-NADPHX = (6S)-NADPHX</text>
        <dbReference type="Rhea" id="RHEA:32227"/>
        <dbReference type="ChEBI" id="CHEBI:64076"/>
        <dbReference type="ChEBI" id="CHEBI:64077"/>
        <dbReference type="EC" id="5.1.99.6"/>
    </reaction>
</comment>
<feature type="binding site" evidence="18">
    <location>
        <position position="157"/>
    </location>
    <ligand>
        <name>(6S)-NADPHX</name>
        <dbReference type="ChEBI" id="CHEBI:64076"/>
    </ligand>
</feature>
<dbReference type="PANTHER" id="PTHR12592:SF0">
    <property type="entry name" value="ATP-DEPENDENT (S)-NAD(P)H-HYDRATE DEHYDRATASE"/>
    <property type="match status" value="1"/>
</dbReference>
<name>A0A3G9JED3_9FIRM</name>
<evidence type="ECO:0000256" key="16">
    <source>
        <dbReference type="ARBA" id="ARBA00049209"/>
    </source>
</evidence>
<dbReference type="GO" id="GO:0052856">
    <property type="term" value="F:NAD(P)HX epimerase activity"/>
    <property type="evidence" value="ECO:0007669"/>
    <property type="project" value="UniProtKB-UniRule"/>
</dbReference>
<dbReference type="NCBIfam" id="TIGR00197">
    <property type="entry name" value="yjeF_nterm"/>
    <property type="match status" value="1"/>
</dbReference>
<feature type="binding site" evidence="18">
    <location>
        <position position="53"/>
    </location>
    <ligand>
        <name>K(+)</name>
        <dbReference type="ChEBI" id="CHEBI:29103"/>
    </ligand>
</feature>
<keyword evidence="11 18" id="KW-0413">Isomerase</keyword>
<comment type="subunit">
    <text evidence="17">Homotetramer.</text>
</comment>
<dbReference type="Proteomes" id="UP000268059">
    <property type="component" value="Chromosome"/>
</dbReference>
<keyword evidence="13" id="KW-0511">Multifunctional enzyme</keyword>
<dbReference type="NCBIfam" id="TIGR00196">
    <property type="entry name" value="yjeF_cterm"/>
    <property type="match status" value="1"/>
</dbReference>
<evidence type="ECO:0000256" key="15">
    <source>
        <dbReference type="ARBA" id="ARBA00048238"/>
    </source>
</evidence>
<comment type="function">
    <text evidence="18">Catalyzes the epimerization of the S- and R-forms of NAD(P)HX, a damaged form of NAD(P)H that is a result of enzymatic or heat-dependent hydration. This is a prerequisite for the S-specific NAD(P)H-hydrate dehydratase to allow the repair of both epimers of NAD(P)HX.</text>
</comment>
<dbReference type="OrthoDB" id="9806925at2"/>
<evidence type="ECO:0000256" key="10">
    <source>
        <dbReference type="ARBA" id="ARBA00023027"/>
    </source>
</evidence>
<dbReference type="Pfam" id="PF03853">
    <property type="entry name" value="YjeF_N"/>
    <property type="match status" value="1"/>
</dbReference>
<dbReference type="GO" id="GO:0052855">
    <property type="term" value="F:ADP-dependent NAD(P)H-hydrate dehydratase activity"/>
    <property type="evidence" value="ECO:0007669"/>
    <property type="project" value="UniProtKB-UniRule"/>
</dbReference>
<dbReference type="InterPro" id="IPR036652">
    <property type="entry name" value="YjeF_N_dom_sf"/>
</dbReference>
<dbReference type="InterPro" id="IPR030677">
    <property type="entry name" value="Nnr"/>
</dbReference>
<evidence type="ECO:0000256" key="3">
    <source>
        <dbReference type="ARBA" id="ARBA00006001"/>
    </source>
</evidence>
<feature type="binding site" evidence="18">
    <location>
        <position position="160"/>
    </location>
    <ligand>
        <name>K(+)</name>
        <dbReference type="ChEBI" id="CHEBI:29103"/>
    </ligand>
</feature>
<dbReference type="KEGG" id="ebm:SG0102_16490"/>
<accession>A0A3G9JED3</accession>
<comment type="similarity">
    <text evidence="17">Belongs to the NnrD/CARKD family.</text>
</comment>
<evidence type="ECO:0000256" key="13">
    <source>
        <dbReference type="ARBA" id="ARBA00023268"/>
    </source>
</evidence>
<evidence type="ECO:0000256" key="8">
    <source>
        <dbReference type="ARBA" id="ARBA00022857"/>
    </source>
</evidence>
<dbReference type="PIRSF" id="PIRSF017184">
    <property type="entry name" value="Nnr"/>
    <property type="match status" value="1"/>
</dbReference>
<keyword evidence="5 18" id="KW-0479">Metal-binding</keyword>
<comment type="cofactor">
    <cofactor evidence="17">
        <name>Mg(2+)</name>
        <dbReference type="ChEBI" id="CHEBI:18420"/>
    </cofactor>
</comment>
<dbReference type="InterPro" id="IPR029056">
    <property type="entry name" value="Ribokinase-like"/>
</dbReference>
<dbReference type="PANTHER" id="PTHR12592">
    <property type="entry name" value="ATP-DEPENDENT (S)-NAD(P)H-HYDRATE DEHYDRATASE FAMILY MEMBER"/>
    <property type="match status" value="1"/>
</dbReference>
<dbReference type="RefSeq" id="WP_125119546.1">
    <property type="nucleotide sequence ID" value="NZ_AP019309.1"/>
</dbReference>
<organism evidence="22 23">
    <name type="scientific">Intestinibaculum porci</name>
    <dbReference type="NCBI Taxonomy" id="2487118"/>
    <lineage>
        <taxon>Bacteria</taxon>
        <taxon>Bacillati</taxon>
        <taxon>Bacillota</taxon>
        <taxon>Erysipelotrichia</taxon>
        <taxon>Erysipelotrichales</taxon>
        <taxon>Erysipelotrichaceae</taxon>
        <taxon>Intestinibaculum</taxon>
    </lineage>
</organism>
<evidence type="ECO:0000256" key="19">
    <source>
        <dbReference type="PIRNR" id="PIRNR017184"/>
    </source>
</evidence>
<dbReference type="GO" id="GO:0046496">
    <property type="term" value="P:nicotinamide nucleotide metabolic process"/>
    <property type="evidence" value="ECO:0007669"/>
    <property type="project" value="UniProtKB-UniRule"/>
</dbReference>
<feature type="binding site" evidence="18">
    <location>
        <position position="138"/>
    </location>
    <ligand>
        <name>(6S)-NADPHX</name>
        <dbReference type="ChEBI" id="CHEBI:64076"/>
    </ligand>
</feature>
<dbReference type="CDD" id="cd01171">
    <property type="entry name" value="YXKO-related"/>
    <property type="match status" value="1"/>
</dbReference>
<dbReference type="SUPFAM" id="SSF64153">
    <property type="entry name" value="YjeF N-terminal domain-like"/>
    <property type="match status" value="1"/>
</dbReference>
<feature type="binding site" evidence="18">
    <location>
        <begin position="52"/>
        <end position="56"/>
    </location>
    <ligand>
        <name>(6S)-NADPHX</name>
        <dbReference type="ChEBI" id="CHEBI:64076"/>
    </ligand>
</feature>
<comment type="catalytic activity">
    <reaction evidence="15 17 19">
        <text>(6S)-NADHX + ADP = AMP + phosphate + NADH + H(+)</text>
        <dbReference type="Rhea" id="RHEA:32223"/>
        <dbReference type="ChEBI" id="CHEBI:15378"/>
        <dbReference type="ChEBI" id="CHEBI:43474"/>
        <dbReference type="ChEBI" id="CHEBI:57945"/>
        <dbReference type="ChEBI" id="CHEBI:64074"/>
        <dbReference type="ChEBI" id="CHEBI:456215"/>
        <dbReference type="ChEBI" id="CHEBI:456216"/>
        <dbReference type="EC" id="4.2.1.136"/>
    </reaction>
</comment>
<dbReference type="EC" id="5.1.99.6" evidence="19"/>
<dbReference type="InterPro" id="IPR017953">
    <property type="entry name" value="Carbohydrate_kinase_pred_CS"/>
</dbReference>
<evidence type="ECO:0000256" key="11">
    <source>
        <dbReference type="ARBA" id="ARBA00023235"/>
    </source>
</evidence>
<proteinExistence type="inferred from homology"/>
<dbReference type="InterPro" id="IPR000631">
    <property type="entry name" value="CARKD"/>
</dbReference>
<evidence type="ECO:0000256" key="6">
    <source>
        <dbReference type="ARBA" id="ARBA00022741"/>
    </source>
</evidence>
<feature type="binding site" evidence="17">
    <location>
        <position position="257"/>
    </location>
    <ligand>
        <name>(6S)-NADPHX</name>
        <dbReference type="ChEBI" id="CHEBI:64076"/>
    </ligand>
</feature>
<dbReference type="PROSITE" id="PS51385">
    <property type="entry name" value="YJEF_N"/>
    <property type="match status" value="1"/>
</dbReference>
<feature type="domain" description="YjeF N-terminal" evidence="21">
    <location>
        <begin position="9"/>
        <end position="214"/>
    </location>
</feature>
<feature type="domain" description="YjeF C-terminal" evidence="20">
    <location>
        <begin position="221"/>
        <end position="488"/>
    </location>
</feature>
<evidence type="ECO:0000256" key="17">
    <source>
        <dbReference type="HAMAP-Rule" id="MF_01965"/>
    </source>
</evidence>
<evidence type="ECO:0000256" key="7">
    <source>
        <dbReference type="ARBA" id="ARBA00022840"/>
    </source>
</evidence>
<comment type="cofactor">
    <cofactor evidence="18 19">
        <name>K(+)</name>
        <dbReference type="ChEBI" id="CHEBI:29103"/>
    </cofactor>
    <text evidence="18 19">Binds 1 potassium ion per subunit.</text>
</comment>
<dbReference type="Pfam" id="PF01256">
    <property type="entry name" value="Carb_kinase"/>
    <property type="match status" value="1"/>
</dbReference>
<evidence type="ECO:0000256" key="5">
    <source>
        <dbReference type="ARBA" id="ARBA00022723"/>
    </source>
</evidence>
<reference evidence="22 23" key="1">
    <citation type="submission" date="2018-11" db="EMBL/GenBank/DDBJ databases">
        <title>Novel Erysipelotrichaceae bacterium isolated from small intestine of a swine.</title>
        <authorList>
            <person name="Kim J.S."/>
            <person name="Choe H."/>
            <person name="Lee Y.R."/>
            <person name="Kim K.M."/>
            <person name="Park D.S."/>
        </authorList>
    </citation>
    <scope>NUCLEOTIDE SEQUENCE [LARGE SCALE GENOMIC DNA]</scope>
    <source>
        <strain evidence="22 23">SG0102</strain>
    </source>
</reference>
<keyword evidence="6 17" id="KW-0547">Nucleotide-binding</keyword>
<keyword evidence="7 17" id="KW-0067">ATP-binding</keyword>
<evidence type="ECO:0000259" key="21">
    <source>
        <dbReference type="PROSITE" id="PS51385"/>
    </source>
</evidence>
<comment type="catalytic activity">
    <reaction evidence="1 18 19">
        <text>(6R)-NADHX = (6S)-NADHX</text>
        <dbReference type="Rhea" id="RHEA:32215"/>
        <dbReference type="ChEBI" id="CHEBI:64074"/>
        <dbReference type="ChEBI" id="CHEBI:64075"/>
        <dbReference type="EC" id="5.1.99.6"/>
    </reaction>
</comment>
<sequence>MFVGSQQQLKNYDAYLLAHGYTIEQLIDYASDCLLPHFKDYHNVAIMVGPGNNGADGLSLALKLSQDNVKVTIFYIGDPDRFSPGNQHYFQMCEDANLEMILVDDDVITMLSERINDYDVIADSFFGFGLNSAPRGMYKTVIDTINTYYLNEIIAIDIPTGLDCNSGKPYASVLFASQTICLSALKQGFLNPESRMVTGIVKVEELAIDNPFMEAGLYEIYEQMQASKELKDRKFDGYKQSYGVDLIIAGSKQYRGAPILCAKGAAYSGAGIVKLMSDESVIDRLPEILPELIGLNRLEHLSKEDFMGYQAIAIGPGLSLAASSKQLVADVLKNSTAPLVIDADALTILSEHLEYLENQDRAIVLTPHLGEYKRLCHKDTIEDPMMSIQSFAKKYHVIVVLKGPYTMVSDGVNSYRIASGNPAMAVGGMGDTLTGMITAMLGQGYEPLTAVRLAVFIHGMAGDLVARNAYTVMPEKLSENIPSAMYILNNQLQDKR</sequence>
<dbReference type="EMBL" id="AP019309">
    <property type="protein sequence ID" value="BBH26715.1"/>
    <property type="molecule type" value="Genomic_DNA"/>
</dbReference>
<dbReference type="GO" id="GO:0110051">
    <property type="term" value="P:metabolite repair"/>
    <property type="evidence" value="ECO:0007669"/>
    <property type="project" value="TreeGrafter"/>
</dbReference>
<comment type="similarity">
    <text evidence="4 19">In the C-terminal section; belongs to the NnrD/CARKD family.</text>
</comment>
<evidence type="ECO:0000313" key="22">
    <source>
        <dbReference type="EMBL" id="BBH26715.1"/>
    </source>
</evidence>
<dbReference type="InterPro" id="IPR004443">
    <property type="entry name" value="YjeF_N_dom"/>
</dbReference>
<feature type="binding site" evidence="17">
    <location>
        <position position="431"/>
    </location>
    <ligand>
        <name>(6S)-NADPHX</name>
        <dbReference type="ChEBI" id="CHEBI:64076"/>
    </ligand>
</feature>
<feature type="binding site" evidence="17">
    <location>
        <position position="368"/>
    </location>
    <ligand>
        <name>(6S)-NADPHX</name>
        <dbReference type="ChEBI" id="CHEBI:64076"/>
    </ligand>
</feature>
<evidence type="ECO:0000313" key="23">
    <source>
        <dbReference type="Proteomes" id="UP000268059"/>
    </source>
</evidence>
<dbReference type="PROSITE" id="PS51383">
    <property type="entry name" value="YJEF_C_3"/>
    <property type="match status" value="1"/>
</dbReference>
<comment type="catalytic activity">
    <reaction evidence="16 17 19">
        <text>(6S)-NADPHX + ADP = AMP + phosphate + NADPH + H(+)</text>
        <dbReference type="Rhea" id="RHEA:32235"/>
        <dbReference type="ChEBI" id="CHEBI:15378"/>
        <dbReference type="ChEBI" id="CHEBI:43474"/>
        <dbReference type="ChEBI" id="CHEBI:57783"/>
        <dbReference type="ChEBI" id="CHEBI:64076"/>
        <dbReference type="ChEBI" id="CHEBI:456215"/>
        <dbReference type="ChEBI" id="CHEBI:456216"/>
        <dbReference type="EC" id="4.2.1.136"/>
    </reaction>
</comment>
<protein>
    <recommendedName>
        <fullName evidence="19">Bifunctional NAD(P)H-hydrate repair enzyme</fullName>
    </recommendedName>
    <alternativeName>
        <fullName evidence="19">Nicotinamide nucleotide repair protein</fullName>
    </alternativeName>
    <domain>
        <recommendedName>
            <fullName evidence="19">ADP-dependent (S)-NAD(P)H-hydrate dehydratase</fullName>
            <ecNumber evidence="19">4.2.1.136</ecNumber>
        </recommendedName>
        <alternativeName>
            <fullName evidence="19">ADP-dependent NAD(P)HX dehydratase</fullName>
        </alternativeName>
    </domain>
    <domain>
        <recommendedName>
            <fullName evidence="19">NAD(P)H-hydrate epimerase</fullName>
            <ecNumber evidence="19">5.1.99.6</ecNumber>
        </recommendedName>
    </domain>
</protein>
<dbReference type="InParanoid" id="A0A3G9JED3"/>
<dbReference type="GO" id="GO:0046872">
    <property type="term" value="F:metal ion binding"/>
    <property type="evidence" value="ECO:0007669"/>
    <property type="project" value="UniProtKB-UniRule"/>
</dbReference>
<evidence type="ECO:0000256" key="2">
    <source>
        <dbReference type="ARBA" id="ARBA00000909"/>
    </source>
</evidence>
<dbReference type="HAMAP" id="MF_01965">
    <property type="entry name" value="NADHX_dehydratase"/>
    <property type="match status" value="1"/>
</dbReference>
<evidence type="ECO:0000256" key="1">
    <source>
        <dbReference type="ARBA" id="ARBA00000013"/>
    </source>
</evidence>
<dbReference type="Gene3D" id="3.40.50.10260">
    <property type="entry name" value="YjeF N-terminal domain"/>
    <property type="match status" value="1"/>
</dbReference>
<dbReference type="FunCoup" id="A0A3G9JED3">
    <property type="interactions" value="110"/>
</dbReference>
<evidence type="ECO:0000256" key="4">
    <source>
        <dbReference type="ARBA" id="ARBA00009524"/>
    </source>
</evidence>
<keyword evidence="9 18" id="KW-0630">Potassium</keyword>
<gene>
    <name evidence="17" type="primary">nnrD</name>
    <name evidence="18" type="synonym">nnrE</name>
    <name evidence="22" type="ORF">SG0102_16490</name>
</gene>
<feature type="binding site" evidence="17">
    <location>
        <position position="317"/>
    </location>
    <ligand>
        <name>(6S)-NADPHX</name>
        <dbReference type="ChEBI" id="CHEBI:64076"/>
    </ligand>
</feature>
<dbReference type="Gene3D" id="3.40.1190.20">
    <property type="match status" value="1"/>
</dbReference>
<dbReference type="AlphaFoldDB" id="A0A3G9JED3"/>
<evidence type="ECO:0000256" key="18">
    <source>
        <dbReference type="HAMAP-Rule" id="MF_01966"/>
    </source>
</evidence>
<comment type="similarity">
    <text evidence="3 19">In the N-terminal section; belongs to the NnrE/AIBP family.</text>
</comment>
<comment type="function">
    <text evidence="14 19">Bifunctional enzyme that catalyzes the epimerization of the S- and R-forms of NAD(P)HX and the dehydration of the S-form of NAD(P)HX at the expense of ADP, which is converted to AMP. This allows the repair of both epimers of NAD(P)HX, a damaged form of NAD(P)H that is a result of enzymatic or heat-dependent hydration.</text>
</comment>
<dbReference type="EC" id="4.2.1.136" evidence="19"/>
<keyword evidence="8 17" id="KW-0521">NADP</keyword>
<keyword evidence="12 17" id="KW-0456">Lyase</keyword>
<evidence type="ECO:0000256" key="9">
    <source>
        <dbReference type="ARBA" id="ARBA00022958"/>
    </source>
</evidence>
<keyword evidence="10 17" id="KW-0520">NAD</keyword>
<comment type="similarity">
    <text evidence="18">Belongs to the NnrE/AIBP family.</text>
</comment>
<dbReference type="PROSITE" id="PS01050">
    <property type="entry name" value="YJEF_C_2"/>
    <property type="match status" value="1"/>
</dbReference>
<keyword evidence="23" id="KW-1185">Reference proteome</keyword>
<dbReference type="GO" id="GO:0005524">
    <property type="term" value="F:ATP binding"/>
    <property type="evidence" value="ECO:0007669"/>
    <property type="project" value="UniProtKB-UniRule"/>
</dbReference>
<feature type="binding site" evidence="17">
    <location>
        <begin position="402"/>
        <end position="406"/>
    </location>
    <ligand>
        <name>AMP</name>
        <dbReference type="ChEBI" id="CHEBI:456215"/>
    </ligand>
</feature>
<evidence type="ECO:0000259" key="20">
    <source>
        <dbReference type="PROSITE" id="PS51383"/>
    </source>
</evidence>
<feature type="binding site" evidence="17">
    <location>
        <position position="430"/>
    </location>
    <ligand>
        <name>AMP</name>
        <dbReference type="ChEBI" id="CHEBI:456215"/>
    </ligand>
</feature>
<comment type="function">
    <text evidence="17">Catalyzes the dehydration of the S-form of NAD(P)HX at the expense of ADP, which is converted to AMP. Together with NAD(P)HX epimerase, which catalyzes the epimerization of the S- and R-forms, the enzyme allows the repair of both epimers of NAD(P)HX, a damaged form of NAD(P)H that is a result of enzymatic or heat-dependent hydration.</text>
</comment>
<evidence type="ECO:0000256" key="14">
    <source>
        <dbReference type="ARBA" id="ARBA00025153"/>
    </source>
</evidence>
<evidence type="ECO:0000256" key="12">
    <source>
        <dbReference type="ARBA" id="ARBA00023239"/>
    </source>
</evidence>